<sequence>MTGTPATSTTWAALRGSPVALSLRRVGCRYGKIDAVRDVSFDVAVGSRHAVIGPNGAGKSTLFGLIAGTIPLTGGSVWLGDRDVSTRPVHDRAVLGITQTFQTSSLFLDLSVLDNVVLAGQRRAGISFRMIRRTRERLVVETARGHLARVGLARREDDLVADLSHGERRQLEVAVSLATAPRVLLLDEPTAGMSPVETAGLVELVRSLPRSLTIVIVEHDLDVVFSLADRVSVMVTGRLLADGTPEEVRTSAEVQHAYLGAADDTDLFLETE</sequence>
<dbReference type="Gene3D" id="3.40.50.300">
    <property type="entry name" value="P-loop containing nucleotide triphosphate hydrolases"/>
    <property type="match status" value="1"/>
</dbReference>
<dbReference type="Pfam" id="PF12399">
    <property type="entry name" value="BCA_ABC_TP_C"/>
    <property type="match status" value="1"/>
</dbReference>
<feature type="domain" description="ABC transporter" evidence="4">
    <location>
        <begin position="21"/>
        <end position="261"/>
    </location>
</feature>
<gene>
    <name evidence="5" type="ORF">FB558_8524</name>
</gene>
<dbReference type="Pfam" id="PF00005">
    <property type="entry name" value="ABC_tran"/>
    <property type="match status" value="1"/>
</dbReference>
<dbReference type="CDD" id="cd03219">
    <property type="entry name" value="ABC_Mj1267_LivG_branched"/>
    <property type="match status" value="1"/>
</dbReference>
<proteinExistence type="predicted"/>
<keyword evidence="3 5" id="KW-0067">ATP-binding</keyword>
<evidence type="ECO:0000256" key="2">
    <source>
        <dbReference type="ARBA" id="ARBA00022741"/>
    </source>
</evidence>
<dbReference type="GO" id="GO:0005524">
    <property type="term" value="F:ATP binding"/>
    <property type="evidence" value="ECO:0007669"/>
    <property type="project" value="UniProtKB-KW"/>
</dbReference>
<dbReference type="Proteomes" id="UP000315677">
    <property type="component" value="Unassembled WGS sequence"/>
</dbReference>
<evidence type="ECO:0000256" key="3">
    <source>
        <dbReference type="ARBA" id="ARBA00022840"/>
    </source>
</evidence>
<keyword evidence="6" id="KW-1185">Reference proteome</keyword>
<dbReference type="SUPFAM" id="SSF52540">
    <property type="entry name" value="P-loop containing nucleoside triphosphate hydrolases"/>
    <property type="match status" value="1"/>
</dbReference>
<dbReference type="OrthoDB" id="8724465at2"/>
<dbReference type="GO" id="GO:0005886">
    <property type="term" value="C:plasma membrane"/>
    <property type="evidence" value="ECO:0007669"/>
    <property type="project" value="TreeGrafter"/>
</dbReference>
<accession>A0A543CX06</accession>
<dbReference type="InterPro" id="IPR032823">
    <property type="entry name" value="BCA_ABC_TP_C"/>
</dbReference>
<name>A0A543CX06_9PSEU</name>
<dbReference type="InterPro" id="IPR003439">
    <property type="entry name" value="ABC_transporter-like_ATP-bd"/>
</dbReference>
<dbReference type="SMART" id="SM00382">
    <property type="entry name" value="AAA"/>
    <property type="match status" value="1"/>
</dbReference>
<evidence type="ECO:0000256" key="1">
    <source>
        <dbReference type="ARBA" id="ARBA00022448"/>
    </source>
</evidence>
<protein>
    <submittedName>
        <fullName evidence="5">Amino acid/amide ABC transporter ATP-binding protein 1 (HAAT family)</fullName>
    </submittedName>
</protein>
<evidence type="ECO:0000313" key="5">
    <source>
        <dbReference type="EMBL" id="TQM01630.1"/>
    </source>
</evidence>
<dbReference type="EMBL" id="VFPA01000009">
    <property type="protein sequence ID" value="TQM01630.1"/>
    <property type="molecule type" value="Genomic_DNA"/>
</dbReference>
<dbReference type="PANTHER" id="PTHR45772">
    <property type="entry name" value="CONSERVED COMPONENT OF ABC TRANSPORTER FOR NATURAL AMINO ACIDS-RELATED"/>
    <property type="match status" value="1"/>
</dbReference>
<dbReference type="GO" id="GO:0016887">
    <property type="term" value="F:ATP hydrolysis activity"/>
    <property type="evidence" value="ECO:0007669"/>
    <property type="project" value="InterPro"/>
</dbReference>
<reference evidence="5 6" key="1">
    <citation type="submission" date="2019-06" db="EMBL/GenBank/DDBJ databases">
        <title>Sequencing the genomes of 1000 actinobacteria strains.</title>
        <authorList>
            <person name="Klenk H.-P."/>
        </authorList>
    </citation>
    <scope>NUCLEOTIDE SEQUENCE [LARGE SCALE GENOMIC DNA]</scope>
    <source>
        <strain evidence="5 6">DSM 45301</strain>
    </source>
</reference>
<dbReference type="InterPro" id="IPR003593">
    <property type="entry name" value="AAA+_ATPase"/>
</dbReference>
<keyword evidence="1" id="KW-0813">Transport</keyword>
<dbReference type="AlphaFoldDB" id="A0A543CX06"/>
<evidence type="ECO:0000313" key="6">
    <source>
        <dbReference type="Proteomes" id="UP000315677"/>
    </source>
</evidence>
<dbReference type="PROSITE" id="PS50893">
    <property type="entry name" value="ABC_TRANSPORTER_2"/>
    <property type="match status" value="1"/>
</dbReference>
<organism evidence="5 6">
    <name type="scientific">Pseudonocardia kunmingensis</name>
    <dbReference type="NCBI Taxonomy" id="630975"/>
    <lineage>
        <taxon>Bacteria</taxon>
        <taxon>Bacillati</taxon>
        <taxon>Actinomycetota</taxon>
        <taxon>Actinomycetes</taxon>
        <taxon>Pseudonocardiales</taxon>
        <taxon>Pseudonocardiaceae</taxon>
        <taxon>Pseudonocardia</taxon>
    </lineage>
</organism>
<dbReference type="PANTHER" id="PTHR45772:SF2">
    <property type="entry name" value="ABC TRANSPORTER ATP-BINDING PROTEIN"/>
    <property type="match status" value="1"/>
</dbReference>
<dbReference type="RefSeq" id="WP_142065237.1">
    <property type="nucleotide sequence ID" value="NZ_VFPA01000009.1"/>
</dbReference>
<keyword evidence="2" id="KW-0547">Nucleotide-binding</keyword>
<dbReference type="InterPro" id="IPR051120">
    <property type="entry name" value="ABC_AA/LPS_Transport"/>
</dbReference>
<dbReference type="InterPro" id="IPR027417">
    <property type="entry name" value="P-loop_NTPase"/>
</dbReference>
<comment type="caution">
    <text evidence="5">The sequence shown here is derived from an EMBL/GenBank/DDBJ whole genome shotgun (WGS) entry which is preliminary data.</text>
</comment>
<evidence type="ECO:0000259" key="4">
    <source>
        <dbReference type="PROSITE" id="PS50893"/>
    </source>
</evidence>